<reference evidence="1" key="1">
    <citation type="submission" date="2020-02" db="EMBL/GenBank/DDBJ databases">
        <authorList>
            <person name="Chen W.-M."/>
        </authorList>
    </citation>
    <scope>NUCLEOTIDE SEQUENCE</scope>
    <source>
        <strain evidence="1">NBD-18</strain>
    </source>
</reference>
<dbReference type="AlphaFoldDB" id="A0A6B2R168"/>
<dbReference type="SUPFAM" id="SSF54285">
    <property type="entry name" value="MoaD/ThiS"/>
    <property type="match status" value="1"/>
</dbReference>
<dbReference type="InterPro" id="IPR016155">
    <property type="entry name" value="Mopterin_synth/thiamin_S_b"/>
</dbReference>
<dbReference type="RefSeq" id="WP_163655734.1">
    <property type="nucleotide sequence ID" value="NZ_JAAGRN010000008.1"/>
</dbReference>
<organism evidence="1">
    <name type="scientific">Sheuella amnicola</name>
    <dbReference type="NCBI Taxonomy" id="2707330"/>
    <lineage>
        <taxon>Bacteria</taxon>
        <taxon>Pseudomonadati</taxon>
        <taxon>Pseudomonadota</taxon>
        <taxon>Betaproteobacteria</taxon>
        <taxon>Burkholderiales</taxon>
        <taxon>Alcaligenaceae</taxon>
        <taxon>Sheuella</taxon>
    </lineage>
</organism>
<gene>
    <name evidence="1" type="ORF">G3I67_12205</name>
</gene>
<accession>A0A6B2R168</accession>
<name>A0A6B2R168_9BURK</name>
<dbReference type="InterPro" id="IPR012675">
    <property type="entry name" value="Beta-grasp_dom_sf"/>
</dbReference>
<sequence>MRIMVVESVPESSIRVVLLGGFSRAWTNGVKEFTVHAKSVRGVLNAMDKMYPGMGEALEENANIAINGVIHEVVYTEPVPPGSEVFFIPRIEAG</sequence>
<proteinExistence type="predicted"/>
<protein>
    <submittedName>
        <fullName evidence="1">MoaD/ThiS family protein</fullName>
    </submittedName>
</protein>
<evidence type="ECO:0000313" key="1">
    <source>
        <dbReference type="EMBL" id="NDY83992.1"/>
    </source>
</evidence>
<dbReference type="Gene3D" id="3.10.20.30">
    <property type="match status" value="1"/>
</dbReference>
<dbReference type="EMBL" id="JAAGRN010000008">
    <property type="protein sequence ID" value="NDY83992.1"/>
    <property type="molecule type" value="Genomic_DNA"/>
</dbReference>
<comment type="caution">
    <text evidence="1">The sequence shown here is derived from an EMBL/GenBank/DDBJ whole genome shotgun (WGS) entry which is preliminary data.</text>
</comment>